<accession>A0A9X3EZN9</accession>
<gene>
    <name evidence="4" type="ORF">OV079_47550</name>
</gene>
<name>A0A9X3EZN9_9BACT</name>
<evidence type="ECO:0000313" key="5">
    <source>
        <dbReference type="Proteomes" id="UP001150924"/>
    </source>
</evidence>
<dbReference type="Gene3D" id="1.25.40.590">
    <property type="entry name" value="Type IV / VI secretion system, DotU"/>
    <property type="match status" value="1"/>
</dbReference>
<dbReference type="RefSeq" id="WP_267778810.1">
    <property type="nucleotide sequence ID" value="NZ_JAPNKE010000002.1"/>
</dbReference>
<evidence type="ECO:0000259" key="3">
    <source>
        <dbReference type="Pfam" id="PF09850"/>
    </source>
</evidence>
<dbReference type="Proteomes" id="UP001150924">
    <property type="component" value="Unassembled WGS sequence"/>
</dbReference>
<keyword evidence="2" id="KW-0812">Transmembrane</keyword>
<evidence type="ECO:0000256" key="2">
    <source>
        <dbReference type="SAM" id="Phobius"/>
    </source>
</evidence>
<protein>
    <submittedName>
        <fullName evidence="4">DotU family type IV/VI secretion system protein</fullName>
    </submittedName>
</protein>
<proteinExistence type="predicted"/>
<feature type="compositionally biased region" description="Low complexity" evidence="1">
    <location>
        <begin position="51"/>
        <end position="92"/>
    </location>
</feature>
<keyword evidence="5" id="KW-1185">Reference proteome</keyword>
<dbReference type="InterPro" id="IPR038522">
    <property type="entry name" value="T4/T6SS_DotU_sf"/>
</dbReference>
<keyword evidence="2" id="KW-1133">Transmembrane helix</keyword>
<keyword evidence="2" id="KW-0472">Membrane</keyword>
<feature type="transmembrane region" description="Helical" evidence="2">
    <location>
        <begin position="235"/>
        <end position="252"/>
    </location>
</feature>
<dbReference type="EMBL" id="JAPNKE010000002">
    <property type="protein sequence ID" value="MCY1013066.1"/>
    <property type="molecule type" value="Genomic_DNA"/>
</dbReference>
<sequence length="280" mass="29696">MRCGTSSSPSAGSPSTSVRPTTRSAPACACSASPARRADPCPTRARGCGARSPRPCPTSSCCSGPPRPAASTRTSSGARSTGRSASSGSTSRRALGFTAEHVLRARVALVTAADEFSQRPGSHCDYSAPPPAGEMPLLQQKYFNNRTDLGNRFFDELKAIIDKHSPSPVEHAVLEVFALCVALGVRGMYESYDLDGYEAIRARLFAKLRPTLAIPDGPPAIAPAPWPASPRSGRLLLWVAGFTLLFAGALLYTHRVEVARNAAELRRHLDDLLAPDPAQT</sequence>
<reference evidence="4" key="1">
    <citation type="submission" date="2022-11" db="EMBL/GenBank/DDBJ databases">
        <title>Minimal conservation of predation-associated metabolite biosynthetic gene clusters underscores biosynthetic potential of Myxococcota including descriptions for ten novel species: Archangium lansinium sp. nov., Myxococcus landrumus sp. nov., Nannocystis bai.</title>
        <authorList>
            <person name="Ahearne A."/>
            <person name="Stevens C."/>
            <person name="Phillips K."/>
        </authorList>
    </citation>
    <scope>NUCLEOTIDE SEQUENCE</scope>
    <source>
        <strain evidence="4">Na p29</strain>
    </source>
</reference>
<feature type="domain" description="Type IV / VI secretion system DotU" evidence="3">
    <location>
        <begin position="92"/>
        <end position="252"/>
    </location>
</feature>
<evidence type="ECO:0000313" key="4">
    <source>
        <dbReference type="EMBL" id="MCY1013066.1"/>
    </source>
</evidence>
<evidence type="ECO:0000256" key="1">
    <source>
        <dbReference type="SAM" id="MobiDB-lite"/>
    </source>
</evidence>
<feature type="region of interest" description="Disordered" evidence="1">
    <location>
        <begin position="1"/>
        <end position="92"/>
    </location>
</feature>
<feature type="compositionally biased region" description="Low complexity" evidence="1">
    <location>
        <begin position="1"/>
        <end position="35"/>
    </location>
</feature>
<comment type="caution">
    <text evidence="4">The sequence shown here is derived from an EMBL/GenBank/DDBJ whole genome shotgun (WGS) entry which is preliminary data.</text>
</comment>
<dbReference type="Pfam" id="PF09850">
    <property type="entry name" value="DotU"/>
    <property type="match status" value="1"/>
</dbReference>
<dbReference type="AlphaFoldDB" id="A0A9X3EZN9"/>
<dbReference type="InterPro" id="IPR017732">
    <property type="entry name" value="T4/T6SS_DotU"/>
</dbReference>
<organism evidence="4 5">
    <name type="scientific">Nannocystis pusilla</name>
    <dbReference type="NCBI Taxonomy" id="889268"/>
    <lineage>
        <taxon>Bacteria</taxon>
        <taxon>Pseudomonadati</taxon>
        <taxon>Myxococcota</taxon>
        <taxon>Polyangia</taxon>
        <taxon>Nannocystales</taxon>
        <taxon>Nannocystaceae</taxon>
        <taxon>Nannocystis</taxon>
    </lineage>
</organism>